<protein>
    <submittedName>
        <fullName evidence="3">Polymer-forming cytoskeletal protein</fullName>
    </submittedName>
</protein>
<comment type="caution">
    <text evidence="3">The sequence shown here is derived from an EMBL/GenBank/DDBJ whole genome shotgun (WGS) entry which is preliminary data.</text>
</comment>
<accession>A0ABT4VDR8</accession>
<evidence type="ECO:0000313" key="3">
    <source>
        <dbReference type="EMBL" id="MDA3968841.1"/>
    </source>
</evidence>
<organism evidence="3 4">
    <name type="scientific">Helicobacter ibis</name>
    <dbReference type="NCBI Taxonomy" id="2962633"/>
    <lineage>
        <taxon>Bacteria</taxon>
        <taxon>Pseudomonadati</taxon>
        <taxon>Campylobacterota</taxon>
        <taxon>Epsilonproteobacteria</taxon>
        <taxon>Campylobacterales</taxon>
        <taxon>Helicobacteraceae</taxon>
        <taxon>Helicobacter</taxon>
    </lineage>
</organism>
<evidence type="ECO:0000313" key="4">
    <source>
        <dbReference type="Proteomes" id="UP001210261"/>
    </source>
</evidence>
<comment type="similarity">
    <text evidence="1">Belongs to the bactofilin family.</text>
</comment>
<name>A0ABT4VDR8_9HELI</name>
<dbReference type="PANTHER" id="PTHR35024">
    <property type="entry name" value="HYPOTHETICAL CYTOSOLIC PROTEIN"/>
    <property type="match status" value="1"/>
</dbReference>
<dbReference type="RefSeq" id="WP_271021136.1">
    <property type="nucleotide sequence ID" value="NZ_JAQHXR010000002.1"/>
</dbReference>
<dbReference type="Proteomes" id="UP001210261">
    <property type="component" value="Unassembled WGS sequence"/>
</dbReference>
<dbReference type="InterPro" id="IPR007607">
    <property type="entry name" value="BacA/B"/>
</dbReference>
<dbReference type="EMBL" id="JAQHXR010000002">
    <property type="protein sequence ID" value="MDA3968841.1"/>
    <property type="molecule type" value="Genomic_DNA"/>
</dbReference>
<sequence length="146" mass="15519">MAIFANNDKQVIGNSGNTSIIAQGTRIKGDIISECNLHIDGTLEGNIIAKNNVVIGRNGNVNGSINTEHLVVSGKLLGNCDCNIVEILPQGRIDGEIAARELIIEKSAEFVGQSLVHKGNEYQSAYDSSSQGTIPLISKKDDAKSE</sequence>
<feature type="region of interest" description="Disordered" evidence="2">
    <location>
        <begin position="126"/>
        <end position="146"/>
    </location>
</feature>
<evidence type="ECO:0000256" key="1">
    <source>
        <dbReference type="ARBA" id="ARBA00044755"/>
    </source>
</evidence>
<dbReference type="Pfam" id="PF04519">
    <property type="entry name" value="Bactofilin"/>
    <property type="match status" value="1"/>
</dbReference>
<reference evidence="3 4" key="1">
    <citation type="submission" date="2023-01" db="EMBL/GenBank/DDBJ databases">
        <title>Description of Helicobacter ibis sp. nov. isolated from faecal droppings of black-faced ibis (Theristicus melanopis).</title>
        <authorList>
            <person name="Lopez-Cantillo M."/>
            <person name="Vidal-Veuthey B."/>
            <person name="Mella A."/>
            <person name="De La Haba R."/>
            <person name="Collado L."/>
        </authorList>
    </citation>
    <scope>NUCLEOTIDE SEQUENCE [LARGE SCALE GENOMIC DNA]</scope>
    <source>
        <strain evidence="3 4">A82</strain>
    </source>
</reference>
<proteinExistence type="inferred from homology"/>
<evidence type="ECO:0000256" key="2">
    <source>
        <dbReference type="SAM" id="MobiDB-lite"/>
    </source>
</evidence>
<keyword evidence="4" id="KW-1185">Reference proteome</keyword>
<gene>
    <name evidence="3" type="ORF">PF021_04035</name>
</gene>
<dbReference type="PANTHER" id="PTHR35024:SF4">
    <property type="entry name" value="POLYMER-FORMING CYTOSKELETAL PROTEIN"/>
    <property type="match status" value="1"/>
</dbReference>